<dbReference type="EMBL" id="AZDV01000026">
    <property type="protein sequence ID" value="KRK94734.1"/>
    <property type="molecule type" value="Genomic_DNA"/>
</dbReference>
<dbReference type="PANTHER" id="PTHR10434:SF40">
    <property type="entry name" value="1-ACYL-SN-GLYCEROL-3-PHOSPHATE ACYLTRANSFERASE"/>
    <property type="match status" value="1"/>
</dbReference>
<evidence type="ECO:0000259" key="3">
    <source>
        <dbReference type="SMART" id="SM00563"/>
    </source>
</evidence>
<dbReference type="GO" id="GO:0006654">
    <property type="term" value="P:phosphatidic acid biosynthetic process"/>
    <property type="evidence" value="ECO:0007669"/>
    <property type="project" value="TreeGrafter"/>
</dbReference>
<dbReference type="Pfam" id="PF01553">
    <property type="entry name" value="Acyltransferase"/>
    <property type="match status" value="1"/>
</dbReference>
<dbReference type="SMART" id="SM00563">
    <property type="entry name" value="PlsC"/>
    <property type="match status" value="1"/>
</dbReference>
<dbReference type="OrthoDB" id="9803035at2"/>
<name>A0A0R1LFU5_9LACO</name>
<dbReference type="STRING" id="1423715.FD25_GL000707"/>
<evidence type="ECO:0000256" key="2">
    <source>
        <dbReference type="ARBA" id="ARBA00023315"/>
    </source>
</evidence>
<proteinExistence type="predicted"/>
<comment type="caution">
    <text evidence="4">The sequence shown here is derived from an EMBL/GenBank/DDBJ whole genome shotgun (WGS) entry which is preliminary data.</text>
</comment>
<reference evidence="4 5" key="1">
    <citation type="journal article" date="2015" name="Genome Announc.">
        <title>Expanding the biotechnology potential of lactobacilli through comparative genomics of 213 strains and associated genera.</title>
        <authorList>
            <person name="Sun Z."/>
            <person name="Harris H.M."/>
            <person name="McCann A."/>
            <person name="Guo C."/>
            <person name="Argimon S."/>
            <person name="Zhang W."/>
            <person name="Yang X."/>
            <person name="Jeffery I.B."/>
            <person name="Cooney J.C."/>
            <person name="Kagawa T.F."/>
            <person name="Liu W."/>
            <person name="Song Y."/>
            <person name="Salvetti E."/>
            <person name="Wrobel A."/>
            <person name="Rasinkangas P."/>
            <person name="Parkhill J."/>
            <person name="Rea M.C."/>
            <person name="O'Sullivan O."/>
            <person name="Ritari J."/>
            <person name="Douillard F.P."/>
            <person name="Paul Ross R."/>
            <person name="Yang R."/>
            <person name="Briner A.E."/>
            <person name="Felis G.E."/>
            <person name="de Vos W.M."/>
            <person name="Barrangou R."/>
            <person name="Klaenhammer T.R."/>
            <person name="Caufield P.W."/>
            <person name="Cui Y."/>
            <person name="Zhang H."/>
            <person name="O'Toole P.W."/>
        </authorList>
    </citation>
    <scope>NUCLEOTIDE SEQUENCE [LARGE SCALE GENOMIC DNA]</scope>
    <source>
        <strain evidence="4 5">DSM 19394</strain>
    </source>
</reference>
<accession>A0A0R1LFU5</accession>
<dbReference type="Proteomes" id="UP000051955">
    <property type="component" value="Unassembled WGS sequence"/>
</dbReference>
<keyword evidence="1 4" id="KW-0808">Transferase</keyword>
<keyword evidence="5" id="KW-1185">Reference proteome</keyword>
<keyword evidence="2 4" id="KW-0012">Acyltransferase</keyword>
<evidence type="ECO:0000256" key="1">
    <source>
        <dbReference type="ARBA" id="ARBA00022679"/>
    </source>
</evidence>
<dbReference type="CDD" id="cd07989">
    <property type="entry name" value="LPLAT_AGPAT-like"/>
    <property type="match status" value="1"/>
</dbReference>
<organism evidence="4 5">
    <name type="scientific">Levilactobacillus acidifarinae DSM 19394 = JCM 15949</name>
    <dbReference type="NCBI Taxonomy" id="1423715"/>
    <lineage>
        <taxon>Bacteria</taxon>
        <taxon>Bacillati</taxon>
        <taxon>Bacillota</taxon>
        <taxon>Bacilli</taxon>
        <taxon>Lactobacillales</taxon>
        <taxon>Lactobacillaceae</taxon>
        <taxon>Levilactobacillus</taxon>
    </lineage>
</organism>
<dbReference type="PATRIC" id="fig|1423715.3.peg.735"/>
<dbReference type="RefSeq" id="WP_057803943.1">
    <property type="nucleotide sequence ID" value="NZ_AZDV01000026.1"/>
</dbReference>
<dbReference type="SUPFAM" id="SSF69593">
    <property type="entry name" value="Glycerol-3-phosphate (1)-acyltransferase"/>
    <property type="match status" value="1"/>
</dbReference>
<evidence type="ECO:0000313" key="4">
    <source>
        <dbReference type="EMBL" id="KRK94734.1"/>
    </source>
</evidence>
<feature type="domain" description="Phospholipid/glycerol acyltransferase" evidence="3">
    <location>
        <begin position="34"/>
        <end position="144"/>
    </location>
</feature>
<dbReference type="InterPro" id="IPR002123">
    <property type="entry name" value="Plipid/glycerol_acylTrfase"/>
</dbReference>
<dbReference type="PANTHER" id="PTHR10434">
    <property type="entry name" value="1-ACYL-SN-GLYCEROL-3-PHOSPHATE ACYLTRANSFERASE"/>
    <property type="match status" value="1"/>
</dbReference>
<evidence type="ECO:0000313" key="5">
    <source>
        <dbReference type="Proteomes" id="UP000051955"/>
    </source>
</evidence>
<protein>
    <submittedName>
        <fullName evidence="4">1-acyl-sn-glycerol-3-phosphate acyltransferase</fullName>
    </submittedName>
</protein>
<sequence>MFYSFLRGLIRVLLALINGHARYLHRKDLPDGPYILVGPHRTWFDPIYFALGASPRKFSFMAKEELFQNPILRWILNHANAFPVNRDHPGPSVIKTPVRILRQGDLSLIIFPSGSRHSAELKGGAAVIAKMAKVPLIPTVYQGPLTFKQLLTRKRVTVAYGQPITVDRKLKLDEAGLAQVEQQMQQAFDQLDREIDPTFHYVDVTGEKHAAKVEKLERTEEKAEQKLEKK</sequence>
<dbReference type="GO" id="GO:0003841">
    <property type="term" value="F:1-acylglycerol-3-phosphate O-acyltransferase activity"/>
    <property type="evidence" value="ECO:0007669"/>
    <property type="project" value="TreeGrafter"/>
</dbReference>
<dbReference type="AlphaFoldDB" id="A0A0R1LFU5"/>
<gene>
    <name evidence="4" type="ORF">FD25_GL000707</name>
</gene>